<evidence type="ECO:0000256" key="2">
    <source>
        <dbReference type="ARBA" id="ARBA00006275"/>
    </source>
</evidence>
<organism evidence="8 9">
    <name type="scientific">Polluticaenibacter yanchengensis</name>
    <dbReference type="NCBI Taxonomy" id="3014562"/>
    <lineage>
        <taxon>Bacteria</taxon>
        <taxon>Pseudomonadati</taxon>
        <taxon>Bacteroidota</taxon>
        <taxon>Chitinophagia</taxon>
        <taxon>Chitinophagales</taxon>
        <taxon>Chitinophagaceae</taxon>
        <taxon>Polluticaenibacter</taxon>
    </lineage>
</organism>
<dbReference type="SUPFAM" id="SSF48452">
    <property type="entry name" value="TPR-like"/>
    <property type="match status" value="1"/>
</dbReference>
<keyword evidence="5" id="KW-0998">Cell outer membrane</keyword>
<feature type="domain" description="RagB/SusD" evidence="6">
    <location>
        <begin position="362"/>
        <end position="591"/>
    </location>
</feature>
<evidence type="ECO:0000259" key="6">
    <source>
        <dbReference type="Pfam" id="PF07980"/>
    </source>
</evidence>
<proteinExistence type="inferred from homology"/>
<evidence type="ECO:0000256" key="1">
    <source>
        <dbReference type="ARBA" id="ARBA00004442"/>
    </source>
</evidence>
<dbReference type="EMBL" id="JAQGEF010000001">
    <property type="protein sequence ID" value="MDA3613311.1"/>
    <property type="molecule type" value="Genomic_DNA"/>
</dbReference>
<dbReference type="Pfam" id="PF07980">
    <property type="entry name" value="SusD_RagB"/>
    <property type="match status" value="1"/>
</dbReference>
<accession>A0ABT4UER7</accession>
<protein>
    <submittedName>
        <fullName evidence="8">RagB/SusD family nutrient uptake outer membrane protein</fullName>
    </submittedName>
</protein>
<gene>
    <name evidence="8" type="ORF">O3P16_00715</name>
</gene>
<name>A0ABT4UER7_9BACT</name>
<evidence type="ECO:0000256" key="4">
    <source>
        <dbReference type="ARBA" id="ARBA00023136"/>
    </source>
</evidence>
<sequence length="591" mass="67200">MKNIFKNTIKAAILSSVLLSQTGCNDKDFLKENIFQLTSETSYKEPAQIELAINYLHNRMQYLSMSSYQFHNYIMTGLGLDVFFSTTPEFVTSNWKFLTPSEPGYTNYWVTGFSQIISYSNFIIEACDNPNVKFASETQKNQMKAEALFFRAWGHRGIVGLYGDWPVITQVQRSPKVDYVRAPRVDVWKQCREDLMFAAENLPLSTTKPGRIVRAAADHLLSEICISLGDHTKEQKYYDEAISAAGKVINGTDGDYQLMKNRFGARASEAGKDVYWDLFRSGNFNYQSGNKEAIWVVQYDYTTAISNTGGMPNNATTNKLLLEFAFQSSSYFANRQVKDAAGNNVFFFGEGATKFPDGKSSQTGSDARGVGAAQNRPTNYFFYDIWENNGGDIRNSEANIERNIKQAGGKPWKDVFDEIKARGDWNKIIPADTIRTIFPRLWKFSTDKHINGNPEFIDADIYIMRLPETYLLRAEAYMKKGQQALAMADINTVRGRANARLITAGEVTMDFILDERARELFGEEYRLVTLTRLSSKENPVLVNRVKKYGWKFPDITNDVRPNIQNHQWVYPIPQSIIDANFGATFSQNEGY</sequence>
<evidence type="ECO:0000259" key="7">
    <source>
        <dbReference type="Pfam" id="PF14322"/>
    </source>
</evidence>
<evidence type="ECO:0000256" key="5">
    <source>
        <dbReference type="ARBA" id="ARBA00023237"/>
    </source>
</evidence>
<dbReference type="RefSeq" id="WP_407029643.1">
    <property type="nucleotide sequence ID" value="NZ_JAQGEF010000001.1"/>
</dbReference>
<dbReference type="InterPro" id="IPR011990">
    <property type="entry name" value="TPR-like_helical_dom_sf"/>
</dbReference>
<dbReference type="Proteomes" id="UP001210231">
    <property type="component" value="Unassembled WGS sequence"/>
</dbReference>
<reference evidence="8 9" key="1">
    <citation type="submission" date="2022-12" db="EMBL/GenBank/DDBJ databases">
        <title>Chitinophagaceae gen. sp. nov., a new member of the family Chitinophagaceae, isolated from soil in a chemical factory.</title>
        <authorList>
            <person name="Ke Z."/>
        </authorList>
    </citation>
    <scope>NUCLEOTIDE SEQUENCE [LARGE SCALE GENOMIC DNA]</scope>
    <source>
        <strain evidence="8 9">LY-5</strain>
    </source>
</reference>
<dbReference type="InterPro" id="IPR033985">
    <property type="entry name" value="SusD-like_N"/>
</dbReference>
<keyword evidence="3" id="KW-0732">Signal</keyword>
<evidence type="ECO:0000313" key="9">
    <source>
        <dbReference type="Proteomes" id="UP001210231"/>
    </source>
</evidence>
<keyword evidence="9" id="KW-1185">Reference proteome</keyword>
<comment type="subcellular location">
    <subcellularLocation>
        <location evidence="1">Cell outer membrane</location>
    </subcellularLocation>
</comment>
<dbReference type="Gene3D" id="1.25.40.390">
    <property type="match status" value="1"/>
</dbReference>
<feature type="domain" description="SusD-like N-terminal" evidence="7">
    <location>
        <begin position="91"/>
        <end position="222"/>
    </location>
</feature>
<keyword evidence="4" id="KW-0472">Membrane</keyword>
<comment type="caution">
    <text evidence="8">The sequence shown here is derived from an EMBL/GenBank/DDBJ whole genome shotgun (WGS) entry which is preliminary data.</text>
</comment>
<dbReference type="InterPro" id="IPR012944">
    <property type="entry name" value="SusD_RagB_dom"/>
</dbReference>
<comment type="similarity">
    <text evidence="2">Belongs to the SusD family.</text>
</comment>
<dbReference type="Pfam" id="PF14322">
    <property type="entry name" value="SusD-like_3"/>
    <property type="match status" value="1"/>
</dbReference>
<evidence type="ECO:0000313" key="8">
    <source>
        <dbReference type="EMBL" id="MDA3613311.1"/>
    </source>
</evidence>
<evidence type="ECO:0000256" key="3">
    <source>
        <dbReference type="ARBA" id="ARBA00022729"/>
    </source>
</evidence>